<evidence type="ECO:0000259" key="3">
    <source>
        <dbReference type="Pfam" id="PF11954"/>
    </source>
</evidence>
<evidence type="ECO:0000313" key="4">
    <source>
        <dbReference type="EMBL" id="HEN15119.1"/>
    </source>
</evidence>
<feature type="domain" description="Peptidase S12 Pab87-related C-terminal" evidence="3">
    <location>
        <begin position="406"/>
        <end position="489"/>
    </location>
</feature>
<dbReference type="EMBL" id="DSOK01000191">
    <property type="protein sequence ID" value="HEN15119.1"/>
    <property type="molecule type" value="Genomic_DNA"/>
</dbReference>
<dbReference type="PANTHER" id="PTHR46825:SF15">
    <property type="entry name" value="BETA-LACTAMASE-RELATED DOMAIN-CONTAINING PROTEIN"/>
    <property type="match status" value="1"/>
</dbReference>
<evidence type="ECO:0000256" key="1">
    <source>
        <dbReference type="SAM" id="SignalP"/>
    </source>
</evidence>
<dbReference type="SUPFAM" id="SSF56601">
    <property type="entry name" value="beta-lactamase/transpeptidase-like"/>
    <property type="match status" value="1"/>
</dbReference>
<evidence type="ECO:0000259" key="2">
    <source>
        <dbReference type="Pfam" id="PF00144"/>
    </source>
</evidence>
<feature type="signal peptide" evidence="1">
    <location>
        <begin position="1"/>
        <end position="25"/>
    </location>
</feature>
<dbReference type="PANTHER" id="PTHR46825">
    <property type="entry name" value="D-ALANYL-D-ALANINE-CARBOXYPEPTIDASE/ENDOPEPTIDASE AMPH"/>
    <property type="match status" value="1"/>
</dbReference>
<accession>A0A7C2JZJ3</accession>
<dbReference type="AlphaFoldDB" id="A0A7C2JZJ3"/>
<protein>
    <submittedName>
        <fullName evidence="4">Serine hydrolase</fullName>
    </submittedName>
</protein>
<comment type="caution">
    <text evidence="4">The sequence shown here is derived from an EMBL/GenBank/DDBJ whole genome shotgun (WGS) entry which is preliminary data.</text>
</comment>
<feature type="domain" description="Beta-lactamase-related" evidence="2">
    <location>
        <begin position="38"/>
        <end position="349"/>
    </location>
</feature>
<dbReference type="InterPro" id="IPR001466">
    <property type="entry name" value="Beta-lactam-related"/>
</dbReference>
<name>A0A7C2JZJ3_9PLAN</name>
<reference evidence="4" key="1">
    <citation type="journal article" date="2020" name="mSystems">
        <title>Genome- and Community-Level Interaction Insights into Carbon Utilization and Element Cycling Functions of Hydrothermarchaeota in Hydrothermal Sediment.</title>
        <authorList>
            <person name="Zhou Z."/>
            <person name="Liu Y."/>
            <person name="Xu W."/>
            <person name="Pan J."/>
            <person name="Luo Z.H."/>
            <person name="Li M."/>
        </authorList>
    </citation>
    <scope>NUCLEOTIDE SEQUENCE [LARGE SCALE GENOMIC DNA]</scope>
    <source>
        <strain evidence="4">SpSt-339</strain>
    </source>
</reference>
<organism evidence="4">
    <name type="scientific">Schlesneria paludicola</name>
    <dbReference type="NCBI Taxonomy" id="360056"/>
    <lineage>
        <taxon>Bacteria</taxon>
        <taxon>Pseudomonadati</taxon>
        <taxon>Planctomycetota</taxon>
        <taxon>Planctomycetia</taxon>
        <taxon>Planctomycetales</taxon>
        <taxon>Planctomycetaceae</taxon>
        <taxon>Schlesneria</taxon>
    </lineage>
</organism>
<keyword evidence="4" id="KW-0378">Hydrolase</keyword>
<gene>
    <name evidence="4" type="ORF">ENQ76_06590</name>
</gene>
<dbReference type="InterPro" id="IPR012338">
    <property type="entry name" value="Beta-lactam/transpept-like"/>
</dbReference>
<keyword evidence="1" id="KW-0732">Signal</keyword>
<dbReference type="Pfam" id="PF11954">
    <property type="entry name" value="DUF3471"/>
    <property type="match status" value="1"/>
</dbReference>
<dbReference type="Pfam" id="PF00144">
    <property type="entry name" value="Beta-lactamase"/>
    <property type="match status" value="1"/>
</dbReference>
<dbReference type="GO" id="GO:0016787">
    <property type="term" value="F:hydrolase activity"/>
    <property type="evidence" value="ECO:0007669"/>
    <property type="project" value="UniProtKB-KW"/>
</dbReference>
<feature type="chain" id="PRO_5028137536" evidence="1">
    <location>
        <begin position="26"/>
        <end position="506"/>
    </location>
</feature>
<sequence>MDIPNLVQRFLLCVAVCLSIAAAPAARGSDRFAGMDPYIRAALEKWQVPGLAIAVVKDGEIVLVRGYGLCEIGTERKVTGETAFNLASAAKPFLAIAVAILVEEGKLRWDDPVRKHLPDFELGDRYLTEHVTLRDLLSHRTGLRRADLLADAAGFDAEVVLRRLKYLEPIAELRTQFIYNNHMYTVLSEVVKCVSGQPWEHFVAERIFQPLEMRSTTATVTSIGSDRLALRHWRSDTGIIARPLDRAMYSTVRDMAQWLKLQLAEGAYGGRQLVTPETIREMHALQFSIPVQSRPKNNIYAAQFLGTGLGWNVQDYRGRKVVSHGGSWGTMVGMMPEEELGVVVLSNLDLEHLCALLMYDVFDAYLVGPQTAWNRDKWETTWLRNEPPGAAYRPRDEAKARLEGSRVPNTAPSLPLEKYAGSFDSKLYGRLIVRHDRGRLSVTFGGITTELSHWQDDSFYARAPTRLTFDWLLTFAASAEGEIANVTVKHVGWDKDERDHIFVRGN</sequence>
<dbReference type="Gene3D" id="2.40.128.600">
    <property type="match status" value="1"/>
</dbReference>
<dbReference type="InterPro" id="IPR021860">
    <property type="entry name" value="Peptidase_S12_Pab87-rel_C"/>
</dbReference>
<dbReference type="InterPro" id="IPR050491">
    <property type="entry name" value="AmpC-like"/>
</dbReference>
<proteinExistence type="predicted"/>
<dbReference type="Gene3D" id="3.40.710.10">
    <property type="entry name" value="DD-peptidase/beta-lactamase superfamily"/>
    <property type="match status" value="1"/>
</dbReference>